<keyword evidence="1" id="KW-0472">Membrane</keyword>
<keyword evidence="1" id="KW-1133">Transmembrane helix</keyword>
<reference evidence="3" key="1">
    <citation type="journal article" date="2013" name="Stand. Genomic Sci.">
        <title>Complete genome sequence of Coriobacterium glomerans type strain (PW2(T)) from the midgut of Pyrrhocoris apterus L. (red soldier bug).</title>
        <authorList>
            <person name="Stackebrandt E."/>
            <person name="Zeytun A."/>
            <person name="Lapidus A."/>
            <person name="Nolan M."/>
            <person name="Lucas S."/>
            <person name="Hammon N."/>
            <person name="Deshpande S."/>
            <person name="Cheng J.F."/>
            <person name="Tapia R."/>
            <person name="Goodwin L.A."/>
            <person name="Pitluck S."/>
            <person name="Liolios K."/>
            <person name="Pagani I."/>
            <person name="Ivanova N."/>
            <person name="Mavromatis K."/>
            <person name="Mikhailova N."/>
            <person name="Huntemann M."/>
            <person name="Pati A."/>
            <person name="Chen A."/>
            <person name="Palaniappan K."/>
            <person name="Chang Y.J."/>
            <person name="Land M."/>
            <person name="Hauser L."/>
            <person name="Rohde M."/>
            <person name="Pukall R."/>
            <person name="Goker M."/>
            <person name="Detter J.C."/>
            <person name="Woyke T."/>
            <person name="Bristow J."/>
            <person name="Eisen J.A."/>
            <person name="Markowitz V."/>
            <person name="Hugenholtz P."/>
            <person name="Kyrpides N.C."/>
            <person name="Klenk H.P."/>
        </authorList>
    </citation>
    <scope>NUCLEOTIDE SEQUENCE</scope>
    <source>
        <strain evidence="3">ATCC 49209 / DSM 20642 / JCM 10262 / PW2</strain>
    </source>
</reference>
<feature type="transmembrane region" description="Helical" evidence="1">
    <location>
        <begin position="172"/>
        <end position="195"/>
    </location>
</feature>
<dbReference type="EMBL" id="CP002628">
    <property type="protein sequence ID" value="AEB06376.1"/>
    <property type="molecule type" value="Genomic_DNA"/>
</dbReference>
<keyword evidence="3" id="KW-1185">Reference proteome</keyword>
<dbReference type="AlphaFoldDB" id="F2N737"/>
<dbReference type="STRING" id="700015.Corgl_0250"/>
<feature type="transmembrane region" description="Helical" evidence="1">
    <location>
        <begin position="33"/>
        <end position="52"/>
    </location>
</feature>
<evidence type="ECO:0000313" key="3">
    <source>
        <dbReference type="Proteomes" id="UP000006851"/>
    </source>
</evidence>
<dbReference type="eggNOG" id="COG4905">
    <property type="taxonomic scope" value="Bacteria"/>
</dbReference>
<name>F2N737_CORGP</name>
<feature type="transmembrane region" description="Helical" evidence="1">
    <location>
        <begin position="140"/>
        <end position="160"/>
    </location>
</feature>
<organism evidence="2 3">
    <name type="scientific">Coriobacterium glomerans (strain ATCC 49209 / DSM 20642 / JCM 10262 / PW2)</name>
    <dbReference type="NCBI Taxonomy" id="700015"/>
    <lineage>
        <taxon>Bacteria</taxon>
        <taxon>Bacillati</taxon>
        <taxon>Actinomycetota</taxon>
        <taxon>Coriobacteriia</taxon>
        <taxon>Coriobacteriales</taxon>
        <taxon>Coriobacteriaceae</taxon>
        <taxon>Coriobacterium</taxon>
    </lineage>
</organism>
<evidence type="ECO:0000256" key="1">
    <source>
        <dbReference type="SAM" id="Phobius"/>
    </source>
</evidence>
<gene>
    <name evidence="2" type="ordered locus">Corgl_0250</name>
</gene>
<sequence>MRVPFDVASAVAGHVRLISSGMLALGGATLADAPASALFLSFAFYGFIGWAYESTLCALLNHGFFSNSGFLLGPCCPIYGVGALACWLGLRGIESVPAQFVSAALVCCAIEYVAGWWLERTTRARFWDYSDFPLNIKGRVCLYGVLVFGTGAVLVCHVIQPSVLHALSLAPGWLVVAAAVLIGLVMAIDAVFALASWKRLSSQLETVRSELADRINESLKETSDSMARLARWASDAKRRHGLQMESEHLTGREHA</sequence>
<dbReference type="RefSeq" id="WP_013708119.1">
    <property type="nucleotide sequence ID" value="NC_015389.1"/>
</dbReference>
<feature type="transmembrane region" description="Helical" evidence="1">
    <location>
        <begin position="96"/>
        <end position="119"/>
    </location>
</feature>
<dbReference type="HOGENOM" id="CLU_1088665_0_0_11"/>
<dbReference type="Proteomes" id="UP000006851">
    <property type="component" value="Chromosome"/>
</dbReference>
<keyword evidence="1" id="KW-0812">Transmembrane</keyword>
<protein>
    <recommendedName>
        <fullName evidence="4">ABC transporter permease</fullName>
    </recommendedName>
</protein>
<dbReference type="InterPro" id="IPR010540">
    <property type="entry name" value="CmpB_TMEM229"/>
</dbReference>
<evidence type="ECO:0008006" key="4">
    <source>
        <dbReference type="Google" id="ProtNLM"/>
    </source>
</evidence>
<accession>F2N737</accession>
<evidence type="ECO:0000313" key="2">
    <source>
        <dbReference type="EMBL" id="AEB06376.1"/>
    </source>
</evidence>
<dbReference type="Pfam" id="PF06541">
    <property type="entry name" value="ABC_trans_CmpB"/>
    <property type="match status" value="1"/>
</dbReference>
<proteinExistence type="predicted"/>
<feature type="transmembrane region" description="Helical" evidence="1">
    <location>
        <begin position="64"/>
        <end position="90"/>
    </location>
</feature>
<dbReference type="KEGG" id="cgo:Corgl_0250"/>